<dbReference type="PROSITE" id="PS50144">
    <property type="entry name" value="MATH"/>
    <property type="match status" value="2"/>
</dbReference>
<dbReference type="Pfam" id="PF22486">
    <property type="entry name" value="MATH_2"/>
    <property type="match status" value="2"/>
</dbReference>
<dbReference type="CDD" id="cd00121">
    <property type="entry name" value="MATH"/>
    <property type="match status" value="2"/>
</dbReference>
<dbReference type="SUPFAM" id="SSF49599">
    <property type="entry name" value="TRAF domain-like"/>
    <property type="match status" value="2"/>
</dbReference>
<gene>
    <name evidence="3" type="ORF">DY000_02062810</name>
</gene>
<dbReference type="PANTHER" id="PTHR46162:SF47">
    <property type="entry name" value="TRAF-LIKE FAMILY PROTEIN-RELATED"/>
    <property type="match status" value="1"/>
</dbReference>
<protein>
    <recommendedName>
        <fullName evidence="2">MATH domain-containing protein</fullName>
    </recommendedName>
</protein>
<dbReference type="InterPro" id="IPR008974">
    <property type="entry name" value="TRAF-like"/>
</dbReference>
<evidence type="ECO:0000313" key="4">
    <source>
        <dbReference type="Proteomes" id="UP000266723"/>
    </source>
</evidence>
<comment type="caution">
    <text evidence="3">The sequence shown here is derived from an EMBL/GenBank/DDBJ whole genome shotgun (WGS) entry which is preliminary data.</text>
</comment>
<evidence type="ECO:0000313" key="3">
    <source>
        <dbReference type="EMBL" id="KAF3520344.1"/>
    </source>
</evidence>
<feature type="domain" description="MATH" evidence="2">
    <location>
        <begin position="21"/>
        <end position="146"/>
    </location>
</feature>
<feature type="compositionally biased region" description="Polar residues" evidence="1">
    <location>
        <begin position="1"/>
        <end position="14"/>
    </location>
</feature>
<keyword evidence="4" id="KW-1185">Reference proteome</keyword>
<reference evidence="3 4" key="1">
    <citation type="journal article" date="2020" name="BMC Genomics">
        <title>Intraspecific diversification of the crop wild relative Brassica cretica Lam. using demographic model selection.</title>
        <authorList>
            <person name="Kioukis A."/>
            <person name="Michalopoulou V.A."/>
            <person name="Briers L."/>
            <person name="Pirintsos S."/>
            <person name="Studholme D.J."/>
            <person name="Pavlidis P."/>
            <person name="Sarris P.F."/>
        </authorList>
    </citation>
    <scope>NUCLEOTIDE SEQUENCE [LARGE SCALE GENOMIC DNA]</scope>
    <source>
        <strain evidence="4">cv. PFS-1207/04</strain>
    </source>
</reference>
<dbReference type="PANTHER" id="PTHR46162">
    <property type="entry name" value="TRAF-LIKE FAMILY PROTEIN"/>
    <property type="match status" value="1"/>
</dbReference>
<feature type="region of interest" description="Disordered" evidence="1">
    <location>
        <begin position="1"/>
        <end position="20"/>
    </location>
</feature>
<sequence>MGSNLSAAASTNVRTLREHPPSSYSLKIHNFSQFEKSTTSSDHKYKSRIFSSGGYNWRLIIYPQGNGKDNGSGYISMYVEIESESLMVLTPPTEVFAEIRFFVYNKKENKYLTIQGLRQIIPCDTFSNPENGYIFEGGQCEFGVDVIVSLPLTNWEILSYTEKFSDSKFSSAIKNFSELKENVQISKSFSMGGNKWFLKLYPKGDNRADGKCLSIFLCLADCDKPKADEKIFVQANFRVLDPRGSNHFQRQFNYWHNEKTLGGGWVQFLSLPELRKVYLDKEDALKVEIAFEAVSATKYSPTI</sequence>
<dbReference type="Proteomes" id="UP000266723">
    <property type="component" value="Unassembled WGS sequence"/>
</dbReference>
<accession>A0ABQ7B221</accession>
<dbReference type="InterPro" id="IPR002083">
    <property type="entry name" value="MATH/TRAF_dom"/>
</dbReference>
<evidence type="ECO:0000256" key="1">
    <source>
        <dbReference type="SAM" id="MobiDB-lite"/>
    </source>
</evidence>
<feature type="domain" description="MATH" evidence="2">
    <location>
        <begin position="166"/>
        <end position="291"/>
    </location>
</feature>
<dbReference type="SMART" id="SM00061">
    <property type="entry name" value="MATH"/>
    <property type="match status" value="2"/>
</dbReference>
<organism evidence="3 4">
    <name type="scientific">Brassica cretica</name>
    <name type="common">Mustard</name>
    <dbReference type="NCBI Taxonomy" id="69181"/>
    <lineage>
        <taxon>Eukaryota</taxon>
        <taxon>Viridiplantae</taxon>
        <taxon>Streptophyta</taxon>
        <taxon>Embryophyta</taxon>
        <taxon>Tracheophyta</taxon>
        <taxon>Spermatophyta</taxon>
        <taxon>Magnoliopsida</taxon>
        <taxon>eudicotyledons</taxon>
        <taxon>Gunneridae</taxon>
        <taxon>Pentapetalae</taxon>
        <taxon>rosids</taxon>
        <taxon>malvids</taxon>
        <taxon>Brassicales</taxon>
        <taxon>Brassicaceae</taxon>
        <taxon>Brassiceae</taxon>
        <taxon>Brassica</taxon>
    </lineage>
</organism>
<evidence type="ECO:0000259" key="2">
    <source>
        <dbReference type="PROSITE" id="PS50144"/>
    </source>
</evidence>
<dbReference type="EMBL" id="QGKV02001556">
    <property type="protein sequence ID" value="KAF3520344.1"/>
    <property type="molecule type" value="Genomic_DNA"/>
</dbReference>
<proteinExistence type="predicted"/>
<dbReference type="Gene3D" id="2.60.210.10">
    <property type="entry name" value="Apoptosis, Tumor Necrosis Factor Receptor Associated Protein 2, Chain A"/>
    <property type="match status" value="2"/>
</dbReference>
<name>A0ABQ7B221_BRACR</name>